<dbReference type="RefSeq" id="WP_108735891.1">
    <property type="nucleotide sequence ID" value="NZ_CP020919.1"/>
</dbReference>
<dbReference type="EMBL" id="CP020919">
    <property type="protein sequence ID" value="AWG24239.1"/>
    <property type="molecule type" value="Genomic_DNA"/>
</dbReference>
<protein>
    <submittedName>
        <fullName evidence="1">Uncharacterized protein</fullName>
    </submittedName>
</protein>
<sequence>MVQLNKEDDSVRSIMMLAQGDGSLQSGVDIIITITGIIAGLDPSLAPNGRGEIMQKIGLLEGEKINNMEGETIKNGIKYSITSSQEIGILFAASKP</sequence>
<organism evidence="1 2">
    <name type="scientific">Flavobacterium kingsejongi</name>
    <dbReference type="NCBI Taxonomy" id="1678728"/>
    <lineage>
        <taxon>Bacteria</taxon>
        <taxon>Pseudomonadati</taxon>
        <taxon>Bacteroidota</taxon>
        <taxon>Flavobacteriia</taxon>
        <taxon>Flavobacteriales</taxon>
        <taxon>Flavobacteriaceae</taxon>
        <taxon>Flavobacterium</taxon>
    </lineage>
</organism>
<name>A0A2S1LKM6_9FLAO</name>
<evidence type="ECO:0000313" key="1">
    <source>
        <dbReference type="EMBL" id="AWG24239.1"/>
    </source>
</evidence>
<dbReference type="AlphaFoldDB" id="A0A2S1LKM6"/>
<accession>A0A2S1LKM6</accession>
<reference evidence="1 2" key="1">
    <citation type="submission" date="2017-04" db="EMBL/GenBank/DDBJ databases">
        <title>Complete genome sequence of Flavobacterium kingsejong AJ004.</title>
        <authorList>
            <person name="Lee P.C."/>
        </authorList>
    </citation>
    <scope>NUCLEOTIDE SEQUENCE [LARGE SCALE GENOMIC DNA]</scope>
    <source>
        <strain evidence="1 2">AJ004</strain>
    </source>
</reference>
<gene>
    <name evidence="1" type="ORF">FK004_02875</name>
</gene>
<proteinExistence type="predicted"/>
<keyword evidence="2" id="KW-1185">Reference proteome</keyword>
<evidence type="ECO:0000313" key="2">
    <source>
        <dbReference type="Proteomes" id="UP000244677"/>
    </source>
</evidence>
<dbReference type="Proteomes" id="UP000244677">
    <property type="component" value="Chromosome"/>
</dbReference>
<dbReference type="KEGG" id="fki:FK004_02875"/>